<dbReference type="Pfam" id="PF03466">
    <property type="entry name" value="LysR_substrate"/>
    <property type="match status" value="1"/>
</dbReference>
<dbReference type="SUPFAM" id="SSF53850">
    <property type="entry name" value="Periplasmic binding protein-like II"/>
    <property type="match status" value="1"/>
</dbReference>
<dbReference type="Gene3D" id="3.40.190.10">
    <property type="entry name" value="Periplasmic binding protein-like II"/>
    <property type="match status" value="2"/>
</dbReference>
<dbReference type="SUPFAM" id="SSF46785">
    <property type="entry name" value="Winged helix' DNA-binding domain"/>
    <property type="match status" value="1"/>
</dbReference>
<dbReference type="CDD" id="cd08460">
    <property type="entry name" value="PBP2_DntR_like_1"/>
    <property type="match status" value="1"/>
</dbReference>
<dbReference type="AlphaFoldDB" id="A0A1I6PQY8"/>
<dbReference type="GO" id="GO:0003700">
    <property type="term" value="F:DNA-binding transcription factor activity"/>
    <property type="evidence" value="ECO:0007669"/>
    <property type="project" value="InterPro"/>
</dbReference>
<feature type="domain" description="HTH lysR-type" evidence="5">
    <location>
        <begin position="4"/>
        <end position="61"/>
    </location>
</feature>
<evidence type="ECO:0000313" key="6">
    <source>
        <dbReference type="EMBL" id="SFS42642.1"/>
    </source>
</evidence>
<dbReference type="PANTHER" id="PTHR30118:SF15">
    <property type="entry name" value="TRANSCRIPTIONAL REGULATORY PROTEIN"/>
    <property type="match status" value="1"/>
</dbReference>
<evidence type="ECO:0000259" key="5">
    <source>
        <dbReference type="PROSITE" id="PS50931"/>
    </source>
</evidence>
<evidence type="ECO:0000256" key="4">
    <source>
        <dbReference type="ARBA" id="ARBA00023163"/>
    </source>
</evidence>
<dbReference type="InterPro" id="IPR000847">
    <property type="entry name" value="LysR_HTH_N"/>
</dbReference>
<dbReference type="EMBL" id="FOZX01000001">
    <property type="protein sequence ID" value="SFS42642.1"/>
    <property type="molecule type" value="Genomic_DNA"/>
</dbReference>
<dbReference type="PANTHER" id="PTHR30118">
    <property type="entry name" value="HTH-TYPE TRANSCRIPTIONAL REGULATOR LEUO-RELATED"/>
    <property type="match status" value="1"/>
</dbReference>
<sequence length="295" mass="31860">MSNVDLNLLAALDALLSEQSVTRAAERMRTSPAAMSRTLSRIRRILGDPVLVRAGQGMVPTPRALELRDEVRAVVAASTALLTRGSPADPASLVRTFTVQTSDLLLVSTAAPLLESLNSEAPGVTLRFAPESTEGTNSLRDGLVDVEVGVLDHLDPETRTAELASTELVGAVRPAHPLTDAPVTPERFAAADHISASRRGRSWGPVDDALAEIGLRRRVSVVLPRHASALALARDSDLVCLTTEAAARGFGLRTFPVPLRLPPITIGMAWHPRNEADPAHRWLRDRIRETFLRAW</sequence>
<protein>
    <submittedName>
        <fullName evidence="6">Transcriptional regulator, LysR family</fullName>
    </submittedName>
</protein>
<name>A0A1I6PQY8_9PSEU</name>
<proteinExistence type="inferred from homology"/>
<organism evidence="6 7">
    <name type="scientific">Saccharopolyspora flava</name>
    <dbReference type="NCBI Taxonomy" id="95161"/>
    <lineage>
        <taxon>Bacteria</taxon>
        <taxon>Bacillati</taxon>
        <taxon>Actinomycetota</taxon>
        <taxon>Actinomycetes</taxon>
        <taxon>Pseudonocardiales</taxon>
        <taxon>Pseudonocardiaceae</taxon>
        <taxon>Saccharopolyspora</taxon>
    </lineage>
</organism>
<dbReference type="InterPro" id="IPR036388">
    <property type="entry name" value="WH-like_DNA-bd_sf"/>
</dbReference>
<gene>
    <name evidence="6" type="ORF">SAMN05660874_01029</name>
</gene>
<evidence type="ECO:0000256" key="1">
    <source>
        <dbReference type="ARBA" id="ARBA00009437"/>
    </source>
</evidence>
<dbReference type="GO" id="GO:0003677">
    <property type="term" value="F:DNA binding"/>
    <property type="evidence" value="ECO:0007669"/>
    <property type="project" value="UniProtKB-KW"/>
</dbReference>
<dbReference type="InterPro" id="IPR036390">
    <property type="entry name" value="WH_DNA-bd_sf"/>
</dbReference>
<comment type="similarity">
    <text evidence="1">Belongs to the LysR transcriptional regulatory family.</text>
</comment>
<evidence type="ECO:0000313" key="7">
    <source>
        <dbReference type="Proteomes" id="UP000198852"/>
    </source>
</evidence>
<dbReference type="Proteomes" id="UP000198852">
    <property type="component" value="Unassembled WGS sequence"/>
</dbReference>
<dbReference type="InterPro" id="IPR050389">
    <property type="entry name" value="LysR-type_TF"/>
</dbReference>
<evidence type="ECO:0000256" key="2">
    <source>
        <dbReference type="ARBA" id="ARBA00023015"/>
    </source>
</evidence>
<keyword evidence="7" id="KW-1185">Reference proteome</keyword>
<dbReference type="PROSITE" id="PS50931">
    <property type="entry name" value="HTH_LYSR"/>
    <property type="match status" value="1"/>
</dbReference>
<keyword evidence="2" id="KW-0805">Transcription regulation</keyword>
<dbReference type="InterPro" id="IPR005119">
    <property type="entry name" value="LysR_subst-bd"/>
</dbReference>
<keyword evidence="4" id="KW-0804">Transcription</keyword>
<evidence type="ECO:0000256" key="3">
    <source>
        <dbReference type="ARBA" id="ARBA00023125"/>
    </source>
</evidence>
<dbReference type="Gene3D" id="1.10.10.10">
    <property type="entry name" value="Winged helix-like DNA-binding domain superfamily/Winged helix DNA-binding domain"/>
    <property type="match status" value="1"/>
</dbReference>
<reference evidence="7" key="1">
    <citation type="submission" date="2016-10" db="EMBL/GenBank/DDBJ databases">
        <authorList>
            <person name="Varghese N."/>
            <person name="Submissions S."/>
        </authorList>
    </citation>
    <scope>NUCLEOTIDE SEQUENCE [LARGE SCALE GENOMIC DNA]</scope>
    <source>
        <strain evidence="7">DSM 44771</strain>
    </source>
</reference>
<dbReference type="Pfam" id="PF00126">
    <property type="entry name" value="HTH_1"/>
    <property type="match status" value="1"/>
</dbReference>
<accession>A0A1I6PQY8</accession>
<keyword evidence="3" id="KW-0238">DNA-binding</keyword>